<organism evidence="2">
    <name type="scientific">Tanacetum cinerariifolium</name>
    <name type="common">Dalmatian daisy</name>
    <name type="synonym">Chrysanthemum cinerariifolium</name>
    <dbReference type="NCBI Taxonomy" id="118510"/>
    <lineage>
        <taxon>Eukaryota</taxon>
        <taxon>Viridiplantae</taxon>
        <taxon>Streptophyta</taxon>
        <taxon>Embryophyta</taxon>
        <taxon>Tracheophyta</taxon>
        <taxon>Spermatophyta</taxon>
        <taxon>Magnoliopsida</taxon>
        <taxon>eudicotyledons</taxon>
        <taxon>Gunneridae</taxon>
        <taxon>Pentapetalae</taxon>
        <taxon>asterids</taxon>
        <taxon>campanulids</taxon>
        <taxon>Asterales</taxon>
        <taxon>Asteraceae</taxon>
        <taxon>Asteroideae</taxon>
        <taxon>Anthemideae</taxon>
        <taxon>Anthemidinae</taxon>
        <taxon>Tanacetum</taxon>
    </lineage>
</organism>
<comment type="caution">
    <text evidence="2">The sequence shown here is derived from an EMBL/GenBank/DDBJ whole genome shotgun (WGS) entry which is preliminary data.</text>
</comment>
<evidence type="ECO:0000313" key="2">
    <source>
        <dbReference type="EMBL" id="GFA27961.1"/>
    </source>
</evidence>
<protein>
    <submittedName>
        <fullName evidence="2">Uncharacterized protein</fullName>
    </submittedName>
</protein>
<name>A0A699JDV1_TANCI</name>
<evidence type="ECO:0000256" key="1">
    <source>
        <dbReference type="SAM" id="MobiDB-lite"/>
    </source>
</evidence>
<sequence>MARVKELFTWTPIFLDHKESEYISDDESLHGAKNKSVGSQHGEDDLVDDSDVEGVSETFFSDKHPSLNNSVCNSSEKVVGQQSEDPLCIYDVLNKKPKGVAQDSDSSLSHPPGFTPEVSRQENDYKGVDLNTKTDKVIHMYVQMLAKEFLPPYYISQLRDSIIISDSFNFGNFRIICAWELEVNDGKVSSYRQLFIVPYIAVYELKLIGFTKDKRPIVEASIFQQFHQSPQVFNPNSGNFQNVGVEANHVSFFIGPYKESLIPVNDQSRAIIV</sequence>
<feature type="region of interest" description="Disordered" evidence="1">
    <location>
        <begin position="28"/>
        <end position="49"/>
    </location>
</feature>
<feature type="region of interest" description="Disordered" evidence="1">
    <location>
        <begin position="100"/>
        <end position="122"/>
    </location>
</feature>
<dbReference type="EMBL" id="BKCJ010397333">
    <property type="protein sequence ID" value="GFA27961.1"/>
    <property type="molecule type" value="Genomic_DNA"/>
</dbReference>
<dbReference type="AlphaFoldDB" id="A0A699JDV1"/>
<accession>A0A699JDV1</accession>
<reference evidence="2" key="1">
    <citation type="journal article" date="2019" name="Sci. Rep.">
        <title>Draft genome of Tanacetum cinerariifolium, the natural source of mosquito coil.</title>
        <authorList>
            <person name="Yamashiro T."/>
            <person name="Shiraishi A."/>
            <person name="Satake H."/>
            <person name="Nakayama K."/>
        </authorList>
    </citation>
    <scope>NUCLEOTIDE SEQUENCE</scope>
</reference>
<gene>
    <name evidence="2" type="ORF">Tci_599933</name>
</gene>
<proteinExistence type="predicted"/>